<proteinExistence type="predicted"/>
<dbReference type="Proteomes" id="UP000808337">
    <property type="component" value="Unassembled WGS sequence"/>
</dbReference>
<protein>
    <submittedName>
        <fullName evidence="1">Cfr10I/Bse634I family restriction endonuclease</fullName>
    </submittedName>
</protein>
<accession>A0A9D7XNB6</accession>
<dbReference type="InterPro" id="IPR012415">
    <property type="entry name" value="Restrct_endonuc_II_Cfr10I"/>
</dbReference>
<dbReference type="EMBL" id="JADKGY010000011">
    <property type="protein sequence ID" value="MBK9983184.1"/>
    <property type="molecule type" value="Genomic_DNA"/>
</dbReference>
<dbReference type="SUPFAM" id="SSF52980">
    <property type="entry name" value="Restriction endonuclease-like"/>
    <property type="match status" value="1"/>
</dbReference>
<dbReference type="InterPro" id="IPR011335">
    <property type="entry name" value="Restrct_endonuc-II-like"/>
</dbReference>
<comment type="caution">
    <text evidence="1">The sequence shown here is derived from an EMBL/GenBank/DDBJ whole genome shotgun (WGS) entry which is preliminary data.</text>
</comment>
<keyword evidence="1" id="KW-0255">Endonuclease</keyword>
<gene>
    <name evidence="1" type="ORF">IPP15_12355</name>
</gene>
<dbReference type="AlphaFoldDB" id="A0A9D7XNB6"/>
<dbReference type="CDD" id="cd22314">
    <property type="entry name" value="Bse634I-like"/>
    <property type="match status" value="1"/>
</dbReference>
<dbReference type="GO" id="GO:0004519">
    <property type="term" value="F:endonuclease activity"/>
    <property type="evidence" value="ECO:0007669"/>
    <property type="project" value="UniProtKB-KW"/>
</dbReference>
<evidence type="ECO:0000313" key="1">
    <source>
        <dbReference type="EMBL" id="MBK9983184.1"/>
    </source>
</evidence>
<keyword evidence="1" id="KW-0540">Nuclease</keyword>
<reference evidence="1 2" key="1">
    <citation type="submission" date="2020-10" db="EMBL/GenBank/DDBJ databases">
        <title>Connecting structure to function with the recovery of over 1000 high-quality activated sludge metagenome-assembled genomes encoding full-length rRNA genes using long-read sequencing.</title>
        <authorList>
            <person name="Singleton C.M."/>
            <person name="Petriglieri F."/>
            <person name="Kristensen J.M."/>
            <person name="Kirkegaard R.H."/>
            <person name="Michaelsen T.Y."/>
            <person name="Andersen M.H."/>
            <person name="Karst S.M."/>
            <person name="Dueholm M.S."/>
            <person name="Nielsen P.H."/>
            <person name="Albertsen M."/>
        </authorList>
    </citation>
    <scope>NUCLEOTIDE SEQUENCE [LARGE SCALE GENOMIC DNA]</scope>
    <source>
        <strain evidence="1">Ribe_18-Q3-R11-54_MAXAC.273</strain>
    </source>
</reference>
<dbReference type="Gene3D" id="3.40.91.10">
    <property type="match status" value="1"/>
</dbReference>
<sequence>MNYIGITPKGRSTIIKDQAFFTLLDGRLPNDSDSIIDLFKQMDSQIRQQIEKITSGALSNAHGDWYEWLLAITAWNFFVNHDNCHLALLLPNVNRFKVGMLYNEELSSLIEDLRQKVLKTSQVRLVTSNPDFVIINGELARQILGHREVIQNFTIDTLAAINTYYKMFIGKCNFDQIVGFTSVKTSFRPDRRLQISHEGSLMKALYTHLQTRKWIIDPAGLRYYAVATKVGTEDRKGLKTVATHSITTVSSLPQAAVDEVYEVNTLQQAQGAFAQMLGV</sequence>
<keyword evidence="1" id="KW-0378">Hydrolase</keyword>
<organism evidence="1 2">
    <name type="scientific">Candidatus Opimibacter skivensis</name>
    <dbReference type="NCBI Taxonomy" id="2982028"/>
    <lineage>
        <taxon>Bacteria</taxon>
        <taxon>Pseudomonadati</taxon>
        <taxon>Bacteroidota</taxon>
        <taxon>Saprospiria</taxon>
        <taxon>Saprospirales</taxon>
        <taxon>Saprospiraceae</taxon>
        <taxon>Candidatus Opimibacter</taxon>
    </lineage>
</organism>
<dbReference type="Pfam" id="PF07832">
    <property type="entry name" value="Bse634I"/>
    <property type="match status" value="1"/>
</dbReference>
<evidence type="ECO:0000313" key="2">
    <source>
        <dbReference type="Proteomes" id="UP000808337"/>
    </source>
</evidence>
<name>A0A9D7XNB6_9BACT</name>